<feature type="transmembrane region" description="Helical" evidence="6">
    <location>
        <begin position="167"/>
        <end position="189"/>
    </location>
</feature>
<evidence type="ECO:0000259" key="7">
    <source>
        <dbReference type="Pfam" id="PF05140"/>
    </source>
</evidence>
<reference evidence="8 9" key="1">
    <citation type="submission" date="2022-03" db="EMBL/GenBank/DDBJ databases">
        <authorList>
            <person name="Koch H."/>
        </authorList>
    </citation>
    <scope>NUCLEOTIDE SEQUENCE [LARGE SCALE GENOMIC DNA]</scope>
    <source>
        <strain evidence="8 9">G1</strain>
    </source>
</reference>
<dbReference type="Pfam" id="PF05140">
    <property type="entry name" value="ResB"/>
    <property type="match status" value="2"/>
</dbReference>
<feature type="transmembrane region" description="Helical" evidence="6">
    <location>
        <begin position="74"/>
        <end position="92"/>
    </location>
</feature>
<dbReference type="PANTHER" id="PTHR31566:SF0">
    <property type="entry name" value="CYTOCHROME C BIOGENESIS PROTEIN CCS1, CHLOROPLASTIC"/>
    <property type="match status" value="1"/>
</dbReference>
<protein>
    <submittedName>
        <fullName evidence="8">Cytochrome c-type biogenesis protein Ccs1/ResB</fullName>
    </submittedName>
</protein>
<proteinExistence type="predicted"/>
<keyword evidence="3" id="KW-0201">Cytochrome c-type biogenesis</keyword>
<accession>A0ABM9D9Z3</accession>
<evidence type="ECO:0000256" key="2">
    <source>
        <dbReference type="ARBA" id="ARBA00022692"/>
    </source>
</evidence>
<comment type="subcellular location">
    <subcellularLocation>
        <location evidence="1">Membrane</location>
        <topology evidence="1">Multi-pass membrane protein</topology>
    </subcellularLocation>
</comment>
<dbReference type="EMBL" id="OW150024">
    <property type="protein sequence ID" value="CAH2032032.1"/>
    <property type="molecule type" value="Genomic_DNA"/>
</dbReference>
<name>A0ABM9D9Z3_9BACT</name>
<evidence type="ECO:0000256" key="4">
    <source>
        <dbReference type="ARBA" id="ARBA00022989"/>
    </source>
</evidence>
<feature type="transmembrane region" description="Helical" evidence="6">
    <location>
        <begin position="394"/>
        <end position="413"/>
    </location>
</feature>
<feature type="transmembrane region" description="Helical" evidence="6">
    <location>
        <begin position="20"/>
        <end position="40"/>
    </location>
</feature>
<keyword evidence="2 6" id="KW-0812">Transmembrane</keyword>
<dbReference type="PANTHER" id="PTHR31566">
    <property type="entry name" value="CYTOCHROME C BIOGENESIS PROTEIN CCS1, CHLOROPLASTIC"/>
    <property type="match status" value="1"/>
</dbReference>
<evidence type="ECO:0000313" key="9">
    <source>
        <dbReference type="Proteomes" id="UP001295463"/>
    </source>
</evidence>
<dbReference type="Proteomes" id="UP001295463">
    <property type="component" value="Chromosome"/>
</dbReference>
<dbReference type="InterPro" id="IPR023494">
    <property type="entry name" value="Cyt_c_bgen_Ccs1/CcsB/ResB"/>
</dbReference>
<dbReference type="InterPro" id="IPR007816">
    <property type="entry name" value="ResB-like_domain"/>
</dbReference>
<keyword evidence="9" id="KW-1185">Reference proteome</keyword>
<evidence type="ECO:0000256" key="5">
    <source>
        <dbReference type="ARBA" id="ARBA00023136"/>
    </source>
</evidence>
<evidence type="ECO:0000256" key="3">
    <source>
        <dbReference type="ARBA" id="ARBA00022748"/>
    </source>
</evidence>
<evidence type="ECO:0000256" key="1">
    <source>
        <dbReference type="ARBA" id="ARBA00004141"/>
    </source>
</evidence>
<sequence length="456" mass="51046">MSTNNQRSFVQRLWDFFCSLKLTLFLLITLAVTSIIGTIIPQYPNIDERYWATISAGKKALYESLGFFDMYHSWWFLAFLTLFSINLITCSIQRLPHVFKFVSEPLLVLPEAQQKIFPNSDLKLSTGLEESKERLAAFLSAEFATPVITKVEHQYHLFAQKNAWCRLGVYIVHFSILVIFVGAMIGNLFGYKGFVAIVEGETVNSIQLRNGKTAPLGFEVRCDQFTVSYYDAPGGGGPSKMPKEFKSILTVTENGAEVPNYKHVRLVVNDPMTYKGITFYQSSYGQANDPSTFFFTVRDRTSGKTEQLALRPGVPSRLPDGRSASIVDLTDNPGEGLAAVLSVGSQGGQPNFFKVFRENPTLDDLRGDRLIFSFTGTDARQYTGLQVNKDPGVWVVWTGCIMMCAGLCVAFFMSHKRVWIVLSNGHARIFGNASKNQPAFKTEFEALTDKLHSQNI</sequence>
<evidence type="ECO:0000313" key="8">
    <source>
        <dbReference type="EMBL" id="CAH2032032.1"/>
    </source>
</evidence>
<gene>
    <name evidence="8" type="ORF">GEAMG1_2196</name>
</gene>
<feature type="domain" description="ResB-like" evidence="7">
    <location>
        <begin position="20"/>
        <end position="320"/>
    </location>
</feature>
<evidence type="ECO:0000256" key="6">
    <source>
        <dbReference type="SAM" id="Phobius"/>
    </source>
</evidence>
<keyword evidence="4 6" id="KW-1133">Transmembrane helix</keyword>
<organism evidence="8 9">
    <name type="scientific">Trichlorobacter ammonificans</name>
    <dbReference type="NCBI Taxonomy" id="2916410"/>
    <lineage>
        <taxon>Bacteria</taxon>
        <taxon>Pseudomonadati</taxon>
        <taxon>Thermodesulfobacteriota</taxon>
        <taxon>Desulfuromonadia</taxon>
        <taxon>Geobacterales</taxon>
        <taxon>Geobacteraceae</taxon>
        <taxon>Trichlorobacter</taxon>
    </lineage>
</organism>
<dbReference type="RefSeq" id="WP_305732812.1">
    <property type="nucleotide sequence ID" value="NZ_OW150024.1"/>
</dbReference>
<keyword evidence="5 6" id="KW-0472">Membrane</keyword>
<feature type="domain" description="ResB-like" evidence="7">
    <location>
        <begin position="348"/>
        <end position="445"/>
    </location>
</feature>